<evidence type="ECO:0000256" key="7">
    <source>
        <dbReference type="ARBA" id="ARBA00023010"/>
    </source>
</evidence>
<accession>A0ABP7A904</accession>
<evidence type="ECO:0000256" key="10">
    <source>
        <dbReference type="RuleBase" id="RU365087"/>
    </source>
</evidence>
<keyword evidence="4 10" id="KW-0812">Transmembrane</keyword>
<dbReference type="PRINTS" id="PR01651">
    <property type="entry name" value="SECGEXPORT"/>
</dbReference>
<evidence type="ECO:0000256" key="3">
    <source>
        <dbReference type="ARBA" id="ARBA00022448"/>
    </source>
</evidence>
<keyword evidence="3 10" id="KW-0813">Transport</keyword>
<evidence type="ECO:0000256" key="5">
    <source>
        <dbReference type="ARBA" id="ARBA00022927"/>
    </source>
</evidence>
<feature type="transmembrane region" description="Helical" evidence="10">
    <location>
        <begin position="58"/>
        <end position="77"/>
    </location>
</feature>
<comment type="caution">
    <text evidence="11">The sequence shown here is derived from an EMBL/GenBank/DDBJ whole genome shotgun (WGS) entry which is preliminary data.</text>
</comment>
<reference evidence="12" key="1">
    <citation type="journal article" date="2019" name="Int. J. Syst. Evol. Microbiol.">
        <title>The Global Catalogue of Microorganisms (GCM) 10K type strain sequencing project: providing services to taxonomists for standard genome sequencing and annotation.</title>
        <authorList>
            <consortium name="The Broad Institute Genomics Platform"/>
            <consortium name="The Broad Institute Genome Sequencing Center for Infectious Disease"/>
            <person name="Wu L."/>
            <person name="Ma J."/>
        </authorList>
    </citation>
    <scope>NUCLEOTIDE SEQUENCE [LARGE SCALE GENOMIC DNA]</scope>
    <source>
        <strain evidence="12">JCM 16929</strain>
    </source>
</reference>
<evidence type="ECO:0000256" key="6">
    <source>
        <dbReference type="ARBA" id="ARBA00022989"/>
    </source>
</evidence>
<comment type="similarity">
    <text evidence="2 10">Belongs to the SecG family.</text>
</comment>
<evidence type="ECO:0000256" key="9">
    <source>
        <dbReference type="ARBA" id="ARBA00025182"/>
    </source>
</evidence>
<evidence type="ECO:0000256" key="2">
    <source>
        <dbReference type="ARBA" id="ARBA00008445"/>
    </source>
</evidence>
<gene>
    <name evidence="11" type="primary">secG</name>
    <name evidence="11" type="ORF">GCM10022236_31980</name>
</gene>
<proteinExistence type="inferred from homology"/>
<name>A0ABP7A904_9ACTN</name>
<evidence type="ECO:0000256" key="8">
    <source>
        <dbReference type="ARBA" id="ARBA00023136"/>
    </source>
</evidence>
<keyword evidence="5 10" id="KW-0653">Protein transport</keyword>
<evidence type="ECO:0000256" key="4">
    <source>
        <dbReference type="ARBA" id="ARBA00022692"/>
    </source>
</evidence>
<dbReference type="RefSeq" id="WP_344806312.1">
    <property type="nucleotide sequence ID" value="NZ_BAABAB010000022.1"/>
</dbReference>
<evidence type="ECO:0000313" key="12">
    <source>
        <dbReference type="Proteomes" id="UP001501490"/>
    </source>
</evidence>
<dbReference type="InterPro" id="IPR004692">
    <property type="entry name" value="SecG"/>
</dbReference>
<evidence type="ECO:0000256" key="1">
    <source>
        <dbReference type="ARBA" id="ARBA00004141"/>
    </source>
</evidence>
<evidence type="ECO:0000313" key="11">
    <source>
        <dbReference type="EMBL" id="GAA3627267.1"/>
    </source>
</evidence>
<comment type="subcellular location">
    <subcellularLocation>
        <location evidence="10">Cell membrane</location>
        <topology evidence="10">Multi-pass membrane protein</topology>
    </subcellularLocation>
    <subcellularLocation>
        <location evidence="1">Membrane</location>
        <topology evidence="1">Multi-pass membrane protein</topology>
    </subcellularLocation>
</comment>
<comment type="function">
    <text evidence="9 10">Involved in protein export. Participates in an early event of protein translocation.</text>
</comment>
<keyword evidence="10" id="KW-1003">Cell membrane</keyword>
<dbReference type="EMBL" id="BAABAB010000022">
    <property type="protein sequence ID" value="GAA3627267.1"/>
    <property type="molecule type" value="Genomic_DNA"/>
</dbReference>
<keyword evidence="8 10" id="KW-0472">Membrane</keyword>
<protein>
    <recommendedName>
        <fullName evidence="10">Protein-export membrane protein SecG</fullName>
    </recommendedName>
</protein>
<sequence length="81" mass="8317">MTVPIIIFSIVLVITSLALALSILLHKGRGGGLSDLFGGGISSSLGGSSIAERNLDRLTIIIGVVWLASIVALNLLYKLGG</sequence>
<keyword evidence="12" id="KW-1185">Reference proteome</keyword>
<keyword evidence="6 10" id="KW-1133">Transmembrane helix</keyword>
<dbReference type="NCBIfam" id="TIGR00810">
    <property type="entry name" value="secG"/>
    <property type="match status" value="1"/>
</dbReference>
<dbReference type="Pfam" id="PF03840">
    <property type="entry name" value="SecG"/>
    <property type="match status" value="1"/>
</dbReference>
<keyword evidence="7 10" id="KW-0811">Translocation</keyword>
<organism evidence="11 12">
    <name type="scientific">Microlunatus ginsengisoli</name>
    <dbReference type="NCBI Taxonomy" id="363863"/>
    <lineage>
        <taxon>Bacteria</taxon>
        <taxon>Bacillati</taxon>
        <taxon>Actinomycetota</taxon>
        <taxon>Actinomycetes</taxon>
        <taxon>Propionibacteriales</taxon>
        <taxon>Propionibacteriaceae</taxon>
        <taxon>Microlunatus</taxon>
    </lineage>
</organism>
<feature type="transmembrane region" description="Helical" evidence="10">
    <location>
        <begin position="6"/>
        <end position="25"/>
    </location>
</feature>
<dbReference type="Proteomes" id="UP001501490">
    <property type="component" value="Unassembled WGS sequence"/>
</dbReference>